<reference evidence="2 3" key="1">
    <citation type="submission" date="2020-03" db="EMBL/GenBank/DDBJ databases">
        <title>The genome sequence of Microvirga sp. c23x22.</title>
        <authorList>
            <person name="Zhang X."/>
        </authorList>
    </citation>
    <scope>NUCLEOTIDE SEQUENCE [LARGE SCALE GENOMIC DNA]</scope>
    <source>
        <strain evidence="3">c23x22</strain>
    </source>
</reference>
<name>A0ABX0V9Y6_9HYPH</name>
<evidence type="ECO:0000313" key="3">
    <source>
        <dbReference type="Proteomes" id="UP000707352"/>
    </source>
</evidence>
<dbReference type="Proteomes" id="UP000707352">
    <property type="component" value="Unassembled WGS sequence"/>
</dbReference>
<accession>A0ABX0V9Y6</accession>
<evidence type="ECO:0000256" key="1">
    <source>
        <dbReference type="SAM" id="MobiDB-lite"/>
    </source>
</evidence>
<comment type="caution">
    <text evidence="2">The sequence shown here is derived from an EMBL/GenBank/DDBJ whole genome shotgun (WGS) entry which is preliminary data.</text>
</comment>
<dbReference type="RefSeq" id="WP_167672579.1">
    <property type="nucleotide sequence ID" value="NZ_JAATJS010000003.1"/>
</dbReference>
<evidence type="ECO:0000313" key="2">
    <source>
        <dbReference type="EMBL" id="NIX76659.1"/>
    </source>
</evidence>
<keyword evidence="3" id="KW-1185">Reference proteome</keyword>
<feature type="region of interest" description="Disordered" evidence="1">
    <location>
        <begin position="1"/>
        <end position="20"/>
    </location>
</feature>
<protein>
    <submittedName>
        <fullName evidence="2">Uncharacterized protein</fullName>
    </submittedName>
</protein>
<sequence length="92" mass="9985">MLSAGHAHHPTALPQKPPVDFHVTRNDGARWTIRAVSERAKVAALREFALDTPAQDEPCLVVGHAKSNAVLHSLRSRGFSILYMGPAGPIRL</sequence>
<proteinExistence type="predicted"/>
<dbReference type="EMBL" id="JAATJS010000003">
    <property type="protein sequence ID" value="NIX76659.1"/>
    <property type="molecule type" value="Genomic_DNA"/>
</dbReference>
<organism evidence="2 3">
    <name type="scientific">Microvirga terricola</name>
    <dbReference type="NCBI Taxonomy" id="2719797"/>
    <lineage>
        <taxon>Bacteria</taxon>
        <taxon>Pseudomonadati</taxon>
        <taxon>Pseudomonadota</taxon>
        <taxon>Alphaproteobacteria</taxon>
        <taxon>Hyphomicrobiales</taxon>
        <taxon>Methylobacteriaceae</taxon>
        <taxon>Microvirga</taxon>
    </lineage>
</organism>
<gene>
    <name evidence="2" type="ORF">HB375_08535</name>
</gene>